<dbReference type="NCBIfam" id="TIGR03804">
    <property type="entry name" value="para_beta_helix"/>
    <property type="match status" value="1"/>
</dbReference>
<proteinExistence type="predicted"/>
<feature type="non-terminal residue" evidence="1">
    <location>
        <position position="243"/>
    </location>
</feature>
<dbReference type="InterPro" id="IPR022441">
    <property type="entry name" value="Para_beta_helix_rpt-2"/>
</dbReference>
<evidence type="ECO:0000313" key="1">
    <source>
        <dbReference type="EMBL" id="GAI09466.1"/>
    </source>
</evidence>
<sequence>GCGGDGEEPGADGYNEVIDCTFMDNNVTGVYILDSGNNTVRDCNLNNLYPQDDAGTYLFGVIIAEEEIGSIDNKIYYNNFIDIYGGRNGNDSCASPNRRDNGVNIGNYWSNFDEDSEGAWDNDSNGIVDYNYTVNGSAGALDHYPLRNPNPFGIVTITRVSQTPSNIKVNSTGDVTILFNITTATTPINSSSILVVHTINQTYDGAYYLNASYRLPNSTKQPDRVRADNRNENLWFEKFNASG</sequence>
<feature type="non-terminal residue" evidence="1">
    <location>
        <position position="1"/>
    </location>
</feature>
<organism evidence="1">
    <name type="scientific">marine sediment metagenome</name>
    <dbReference type="NCBI Taxonomy" id="412755"/>
    <lineage>
        <taxon>unclassified sequences</taxon>
        <taxon>metagenomes</taxon>
        <taxon>ecological metagenomes</taxon>
    </lineage>
</organism>
<name>X1LUK3_9ZZZZ</name>
<dbReference type="EMBL" id="BARV01011561">
    <property type="protein sequence ID" value="GAI09466.1"/>
    <property type="molecule type" value="Genomic_DNA"/>
</dbReference>
<dbReference type="AlphaFoldDB" id="X1LUK3"/>
<evidence type="ECO:0008006" key="2">
    <source>
        <dbReference type="Google" id="ProtNLM"/>
    </source>
</evidence>
<accession>X1LUK3</accession>
<protein>
    <recommendedName>
        <fullName evidence="2">Periplasmic copper-binding protein NosD beta helix domain-containing protein</fullName>
    </recommendedName>
</protein>
<reference evidence="1" key="1">
    <citation type="journal article" date="2014" name="Front. Microbiol.">
        <title>High frequency of phylogenetically diverse reductive dehalogenase-homologous genes in deep subseafloor sedimentary metagenomes.</title>
        <authorList>
            <person name="Kawai M."/>
            <person name="Futagami T."/>
            <person name="Toyoda A."/>
            <person name="Takaki Y."/>
            <person name="Nishi S."/>
            <person name="Hori S."/>
            <person name="Arai W."/>
            <person name="Tsubouchi T."/>
            <person name="Morono Y."/>
            <person name="Uchiyama I."/>
            <person name="Ito T."/>
            <person name="Fujiyama A."/>
            <person name="Inagaki F."/>
            <person name="Takami H."/>
        </authorList>
    </citation>
    <scope>NUCLEOTIDE SEQUENCE</scope>
    <source>
        <strain evidence="1">Expedition CK06-06</strain>
    </source>
</reference>
<comment type="caution">
    <text evidence="1">The sequence shown here is derived from an EMBL/GenBank/DDBJ whole genome shotgun (WGS) entry which is preliminary data.</text>
</comment>
<gene>
    <name evidence="1" type="ORF">S06H3_21867</name>
</gene>